<dbReference type="PROSITE" id="PS50995">
    <property type="entry name" value="HTH_MARR_2"/>
    <property type="match status" value="1"/>
</dbReference>
<proteinExistence type="predicted"/>
<keyword evidence="2" id="KW-0238">DNA-binding</keyword>
<dbReference type="RefSeq" id="WP_066261994.1">
    <property type="nucleotide sequence ID" value="NZ_JARMAB010000026.1"/>
</dbReference>
<sequence>MNALSNEVLDSFYAINKAIFRLVKSDADRIGITVVQLKVLHEISICPNIGLGELAEHLRLTNSTVSGVIDRLVQGGFVDRVTSPQDRRAISLQLTDEGRNKLANLIDSESVLVERLNKVLEMPEEEIRHLLTLHQTILNVLINKED</sequence>
<keyword evidence="6" id="KW-1185">Reference proteome</keyword>
<dbReference type="Pfam" id="PF01047">
    <property type="entry name" value="MarR"/>
    <property type="match status" value="1"/>
</dbReference>
<evidence type="ECO:0000256" key="3">
    <source>
        <dbReference type="ARBA" id="ARBA00023163"/>
    </source>
</evidence>
<dbReference type="PANTHER" id="PTHR33164:SF102">
    <property type="entry name" value="TRANSCRIPTIONAL REGULATORY PROTEIN"/>
    <property type="match status" value="1"/>
</dbReference>
<gene>
    <name evidence="5" type="ORF">P4T90_16870</name>
</gene>
<dbReference type="SUPFAM" id="SSF46785">
    <property type="entry name" value="Winged helix' DNA-binding domain"/>
    <property type="match status" value="1"/>
</dbReference>
<dbReference type="InterPro" id="IPR000835">
    <property type="entry name" value="HTH_MarR-typ"/>
</dbReference>
<evidence type="ECO:0000259" key="4">
    <source>
        <dbReference type="PROSITE" id="PS50995"/>
    </source>
</evidence>
<dbReference type="PROSITE" id="PS01117">
    <property type="entry name" value="HTH_MARR_1"/>
    <property type="match status" value="1"/>
</dbReference>
<dbReference type="EMBL" id="JARMAB010000026">
    <property type="protein sequence ID" value="MED1204720.1"/>
    <property type="molecule type" value="Genomic_DNA"/>
</dbReference>
<organism evidence="5 6">
    <name type="scientific">Heyndrickxia acidicola</name>
    <dbReference type="NCBI Taxonomy" id="209389"/>
    <lineage>
        <taxon>Bacteria</taxon>
        <taxon>Bacillati</taxon>
        <taxon>Bacillota</taxon>
        <taxon>Bacilli</taxon>
        <taxon>Bacillales</taxon>
        <taxon>Bacillaceae</taxon>
        <taxon>Heyndrickxia</taxon>
    </lineage>
</organism>
<feature type="domain" description="HTH marR-type" evidence="4">
    <location>
        <begin position="5"/>
        <end position="139"/>
    </location>
</feature>
<comment type="caution">
    <text evidence="5">The sequence shown here is derived from an EMBL/GenBank/DDBJ whole genome shotgun (WGS) entry which is preliminary data.</text>
</comment>
<dbReference type="Proteomes" id="UP001341444">
    <property type="component" value="Unassembled WGS sequence"/>
</dbReference>
<dbReference type="InterPro" id="IPR036388">
    <property type="entry name" value="WH-like_DNA-bd_sf"/>
</dbReference>
<dbReference type="InterPro" id="IPR023187">
    <property type="entry name" value="Tscrpt_reg_MarR-type_CS"/>
</dbReference>
<evidence type="ECO:0000313" key="5">
    <source>
        <dbReference type="EMBL" id="MED1204720.1"/>
    </source>
</evidence>
<reference evidence="5 6" key="1">
    <citation type="submission" date="2023-03" db="EMBL/GenBank/DDBJ databases">
        <title>Bacillus Genome Sequencing.</title>
        <authorList>
            <person name="Dunlap C."/>
        </authorList>
    </citation>
    <scope>NUCLEOTIDE SEQUENCE [LARGE SCALE GENOMIC DNA]</scope>
    <source>
        <strain evidence="5 6">B-23453</strain>
    </source>
</reference>
<dbReference type="PRINTS" id="PR00598">
    <property type="entry name" value="HTHMARR"/>
</dbReference>
<dbReference type="InterPro" id="IPR036390">
    <property type="entry name" value="WH_DNA-bd_sf"/>
</dbReference>
<evidence type="ECO:0000256" key="1">
    <source>
        <dbReference type="ARBA" id="ARBA00023015"/>
    </source>
</evidence>
<protein>
    <submittedName>
        <fullName evidence="5">MarR family transcriptional regulator</fullName>
    </submittedName>
</protein>
<keyword evidence="3" id="KW-0804">Transcription</keyword>
<keyword evidence="1" id="KW-0805">Transcription regulation</keyword>
<evidence type="ECO:0000313" key="6">
    <source>
        <dbReference type="Proteomes" id="UP001341444"/>
    </source>
</evidence>
<accession>A0ABU6MNV6</accession>
<dbReference type="Gene3D" id="1.10.10.10">
    <property type="entry name" value="Winged helix-like DNA-binding domain superfamily/Winged helix DNA-binding domain"/>
    <property type="match status" value="1"/>
</dbReference>
<dbReference type="SMART" id="SM00347">
    <property type="entry name" value="HTH_MARR"/>
    <property type="match status" value="1"/>
</dbReference>
<dbReference type="PANTHER" id="PTHR33164">
    <property type="entry name" value="TRANSCRIPTIONAL REGULATOR, MARR FAMILY"/>
    <property type="match status" value="1"/>
</dbReference>
<name>A0ABU6MNV6_9BACI</name>
<dbReference type="InterPro" id="IPR039422">
    <property type="entry name" value="MarR/SlyA-like"/>
</dbReference>
<evidence type="ECO:0000256" key="2">
    <source>
        <dbReference type="ARBA" id="ARBA00023125"/>
    </source>
</evidence>